<dbReference type="Proteomes" id="UP000403538">
    <property type="component" value="Unassembled WGS sequence"/>
</dbReference>
<accession>A0A4U9YHM0</accession>
<dbReference type="Pfam" id="PF09902">
    <property type="entry name" value="DUF2129"/>
    <property type="match status" value="1"/>
</dbReference>
<dbReference type="NCBIfam" id="NF002631">
    <property type="entry name" value="PRK02302.1"/>
    <property type="match status" value="1"/>
</dbReference>
<evidence type="ECO:0000256" key="2">
    <source>
        <dbReference type="HAMAP-Rule" id="MF_01126"/>
    </source>
</evidence>
<comment type="similarity">
    <text evidence="2">Belongs to the UPF0298 family.</text>
</comment>
<name>A0A4U9YHM0_STRAP</name>
<protein>
    <recommendedName>
        <fullName evidence="2">UPF0298 protein NCTC11062_00494</fullName>
    </recommendedName>
</protein>
<comment type="subcellular location">
    <subcellularLocation>
        <location evidence="2">Cytoplasm</location>
    </subcellularLocation>
</comment>
<evidence type="ECO:0000256" key="1">
    <source>
        <dbReference type="ARBA" id="ARBA00022490"/>
    </source>
</evidence>
<dbReference type="HAMAP" id="MF_01126">
    <property type="entry name" value="UPF0298"/>
    <property type="match status" value="1"/>
</dbReference>
<sequence length="111" mass="13438">MSSDGHFFDILINDKNKLERKFMFKKEERTGLIVYLYYNRDVKKIETIGDIVYHSKKHRYLQLYIPTEQVEETMQKLSKEKYVKQVRVCHIQELDTDFVGSLFRDKENVNI</sequence>
<reference evidence="3 4" key="1">
    <citation type="submission" date="2019-05" db="EMBL/GenBank/DDBJ databases">
        <authorList>
            <consortium name="Pathogen Informatics"/>
        </authorList>
    </citation>
    <scope>NUCLEOTIDE SEQUENCE [LARGE SCALE GENOMIC DNA]</scope>
    <source>
        <strain evidence="3 4">NCTC11062</strain>
    </source>
</reference>
<keyword evidence="1 2" id="KW-0963">Cytoplasm</keyword>
<gene>
    <name evidence="3" type="ORF">NCTC11062_00494</name>
</gene>
<dbReference type="AlphaFoldDB" id="A0A4U9YHM0"/>
<organism evidence="3 4">
    <name type="scientific">Streptococcus anginosus</name>
    <dbReference type="NCBI Taxonomy" id="1328"/>
    <lineage>
        <taxon>Bacteria</taxon>
        <taxon>Bacillati</taxon>
        <taxon>Bacillota</taxon>
        <taxon>Bacilli</taxon>
        <taxon>Lactobacillales</taxon>
        <taxon>Streptococcaceae</taxon>
        <taxon>Streptococcus</taxon>
        <taxon>Streptococcus anginosus group</taxon>
    </lineage>
</organism>
<dbReference type="EMBL" id="CABEID010000001">
    <property type="protein sequence ID" value="VTS25031.1"/>
    <property type="molecule type" value="Genomic_DNA"/>
</dbReference>
<evidence type="ECO:0000313" key="3">
    <source>
        <dbReference type="EMBL" id="VTS25031.1"/>
    </source>
</evidence>
<evidence type="ECO:0000313" key="4">
    <source>
        <dbReference type="Proteomes" id="UP000403538"/>
    </source>
</evidence>
<dbReference type="InterPro" id="IPR016979">
    <property type="entry name" value="DUF2129"/>
</dbReference>
<dbReference type="GO" id="GO:0005737">
    <property type="term" value="C:cytoplasm"/>
    <property type="evidence" value="ECO:0007669"/>
    <property type="project" value="UniProtKB-SubCell"/>
</dbReference>
<proteinExistence type="inferred from homology"/>